<evidence type="ECO:0000313" key="4">
    <source>
        <dbReference type="Proteomes" id="UP001642409"/>
    </source>
</evidence>
<proteinExistence type="predicted"/>
<evidence type="ECO:0000313" key="2">
    <source>
        <dbReference type="EMBL" id="CAI9960579.1"/>
    </source>
</evidence>
<reference evidence="2" key="1">
    <citation type="submission" date="2023-06" db="EMBL/GenBank/DDBJ databases">
        <authorList>
            <person name="Kurt Z."/>
        </authorList>
    </citation>
    <scope>NUCLEOTIDE SEQUENCE</scope>
</reference>
<dbReference type="EMBL" id="CAXDID020000016">
    <property type="protein sequence ID" value="CAL5984127.1"/>
    <property type="molecule type" value="Genomic_DNA"/>
</dbReference>
<feature type="region of interest" description="Disordered" evidence="1">
    <location>
        <begin position="105"/>
        <end position="124"/>
    </location>
</feature>
<dbReference type="EMBL" id="CATOUU010000931">
    <property type="protein sequence ID" value="CAI9960579.1"/>
    <property type="molecule type" value="Genomic_DNA"/>
</dbReference>
<reference evidence="3 4" key="2">
    <citation type="submission" date="2024-07" db="EMBL/GenBank/DDBJ databases">
        <authorList>
            <person name="Akdeniz Z."/>
        </authorList>
    </citation>
    <scope>NUCLEOTIDE SEQUENCE [LARGE SCALE GENOMIC DNA]</scope>
</reference>
<accession>A0AA86ULV2</accession>
<evidence type="ECO:0000313" key="3">
    <source>
        <dbReference type="EMBL" id="CAL5984127.1"/>
    </source>
</evidence>
<keyword evidence="4" id="KW-1185">Reference proteome</keyword>
<sequence length="240" mass="28091">MIPTKAQLNSEQLQLTSQVILEQIQQNETQIQEQPQYMEPNNMIDQEQPIVDYELSQSAFNLDPQNIIQPQNLIDQTKFQFSQVKAQNSIRDSPAPLKYSQPFRTPVKQKTQKANSPKDMSIVSIDSDTPVNEKQVEKLVTKTQMCSQKLHEPRCTTTDHCFDLALRTSLKKSFKKESSEMFDRFSKRQLIDFVEKQIVNDEFWLLVLSQCSQYFPDTQNSQNPLVSIKRYFQVEFSKWK</sequence>
<gene>
    <name evidence="2" type="ORF">HINF_LOCUS48224</name>
    <name evidence="3" type="ORF">HINF_LOCUS7960</name>
</gene>
<dbReference type="AlphaFoldDB" id="A0AA86ULV2"/>
<comment type="caution">
    <text evidence="2">The sequence shown here is derived from an EMBL/GenBank/DDBJ whole genome shotgun (WGS) entry which is preliminary data.</text>
</comment>
<name>A0AA86ULV2_9EUKA</name>
<protein>
    <submittedName>
        <fullName evidence="3">Hypothetical_protein</fullName>
    </submittedName>
</protein>
<dbReference type="Proteomes" id="UP001642409">
    <property type="component" value="Unassembled WGS sequence"/>
</dbReference>
<organism evidence="2">
    <name type="scientific">Hexamita inflata</name>
    <dbReference type="NCBI Taxonomy" id="28002"/>
    <lineage>
        <taxon>Eukaryota</taxon>
        <taxon>Metamonada</taxon>
        <taxon>Diplomonadida</taxon>
        <taxon>Hexamitidae</taxon>
        <taxon>Hexamitinae</taxon>
        <taxon>Hexamita</taxon>
    </lineage>
</organism>
<evidence type="ECO:0000256" key="1">
    <source>
        <dbReference type="SAM" id="MobiDB-lite"/>
    </source>
</evidence>